<dbReference type="EMBL" id="BMAV01026082">
    <property type="protein sequence ID" value="GFS47158.1"/>
    <property type="molecule type" value="Genomic_DNA"/>
</dbReference>
<sequence>MTNPYVSHSHSAQRAEEFLSSLDETKKTWPKLTTEDQTNGILGTLRHPPEVECDPRRTRLGLGDKLKLLHDLQQQLTQ</sequence>
<proteinExistence type="predicted"/>
<keyword evidence="3" id="KW-1185">Reference proteome</keyword>
<organism evidence="2 3">
    <name type="scientific">Trichonephila inaurata madagascariensis</name>
    <dbReference type="NCBI Taxonomy" id="2747483"/>
    <lineage>
        <taxon>Eukaryota</taxon>
        <taxon>Metazoa</taxon>
        <taxon>Ecdysozoa</taxon>
        <taxon>Arthropoda</taxon>
        <taxon>Chelicerata</taxon>
        <taxon>Arachnida</taxon>
        <taxon>Araneae</taxon>
        <taxon>Araneomorphae</taxon>
        <taxon>Entelegynae</taxon>
        <taxon>Araneoidea</taxon>
        <taxon>Nephilidae</taxon>
        <taxon>Trichonephila</taxon>
        <taxon>Trichonephila inaurata</taxon>
    </lineage>
</organism>
<evidence type="ECO:0000256" key="1">
    <source>
        <dbReference type="SAM" id="MobiDB-lite"/>
    </source>
</evidence>
<feature type="compositionally biased region" description="Basic and acidic residues" evidence="1">
    <location>
        <begin position="47"/>
        <end position="57"/>
    </location>
</feature>
<protein>
    <submittedName>
        <fullName evidence="2">Uncharacterized protein</fullName>
    </submittedName>
</protein>
<comment type="caution">
    <text evidence="2">The sequence shown here is derived from an EMBL/GenBank/DDBJ whole genome shotgun (WGS) entry which is preliminary data.</text>
</comment>
<accession>A0A8X6IJ11</accession>
<reference evidence="2" key="1">
    <citation type="submission" date="2020-08" db="EMBL/GenBank/DDBJ databases">
        <title>Multicomponent nature underlies the extraordinary mechanical properties of spider dragline silk.</title>
        <authorList>
            <person name="Kono N."/>
            <person name="Nakamura H."/>
            <person name="Mori M."/>
            <person name="Yoshida Y."/>
            <person name="Ohtoshi R."/>
            <person name="Malay A.D."/>
            <person name="Moran D.A.P."/>
            <person name="Tomita M."/>
            <person name="Numata K."/>
            <person name="Arakawa K."/>
        </authorList>
    </citation>
    <scope>NUCLEOTIDE SEQUENCE</scope>
</reference>
<dbReference type="AlphaFoldDB" id="A0A8X6IJ11"/>
<dbReference type="Proteomes" id="UP000886998">
    <property type="component" value="Unassembled WGS sequence"/>
</dbReference>
<evidence type="ECO:0000313" key="2">
    <source>
        <dbReference type="EMBL" id="GFS47158.1"/>
    </source>
</evidence>
<feature type="region of interest" description="Disordered" evidence="1">
    <location>
        <begin position="28"/>
        <end position="57"/>
    </location>
</feature>
<gene>
    <name evidence="2" type="ORF">TNIN_1961</name>
</gene>
<evidence type="ECO:0000313" key="3">
    <source>
        <dbReference type="Proteomes" id="UP000886998"/>
    </source>
</evidence>
<name>A0A8X6IJ11_9ARAC</name>